<feature type="chain" id="PRO_5032429619" evidence="5">
    <location>
        <begin position="25"/>
        <end position="166"/>
    </location>
</feature>
<protein>
    <submittedName>
        <fullName evidence="7">TlpA family protein disulfide reductase</fullName>
    </submittedName>
</protein>
<keyword evidence="2" id="KW-0201">Cytochrome c-type biogenesis</keyword>
<keyword evidence="5" id="KW-0732">Signal</keyword>
<dbReference type="PROSITE" id="PS00194">
    <property type="entry name" value="THIOREDOXIN_1"/>
    <property type="match status" value="1"/>
</dbReference>
<feature type="domain" description="Thioredoxin" evidence="6">
    <location>
        <begin position="27"/>
        <end position="166"/>
    </location>
</feature>
<dbReference type="InterPro" id="IPR036249">
    <property type="entry name" value="Thioredoxin-like_sf"/>
</dbReference>
<dbReference type="OrthoDB" id="9811352at2"/>
<dbReference type="Gene3D" id="3.40.30.10">
    <property type="entry name" value="Glutaredoxin"/>
    <property type="match status" value="1"/>
</dbReference>
<evidence type="ECO:0000313" key="7">
    <source>
        <dbReference type="EMBL" id="NYT36165.1"/>
    </source>
</evidence>
<dbReference type="Proteomes" id="UP000580517">
    <property type="component" value="Unassembled WGS sequence"/>
</dbReference>
<evidence type="ECO:0000256" key="1">
    <source>
        <dbReference type="ARBA" id="ARBA00004196"/>
    </source>
</evidence>
<dbReference type="InterPro" id="IPR013740">
    <property type="entry name" value="Redoxin"/>
</dbReference>
<organism evidence="7 8">
    <name type="scientific">Allopusillimonas soli</name>
    <dbReference type="NCBI Taxonomy" id="659016"/>
    <lineage>
        <taxon>Bacteria</taxon>
        <taxon>Pseudomonadati</taxon>
        <taxon>Pseudomonadota</taxon>
        <taxon>Betaproteobacteria</taxon>
        <taxon>Burkholderiales</taxon>
        <taxon>Alcaligenaceae</taxon>
        <taxon>Allopusillimonas</taxon>
    </lineage>
</organism>
<dbReference type="Pfam" id="PF08534">
    <property type="entry name" value="Redoxin"/>
    <property type="match status" value="1"/>
</dbReference>
<comment type="subcellular location">
    <subcellularLocation>
        <location evidence="1">Cell envelope</location>
    </subcellularLocation>
</comment>
<dbReference type="PANTHER" id="PTHR42852:SF6">
    <property type="entry name" value="THIOL:DISULFIDE INTERCHANGE PROTEIN DSBE"/>
    <property type="match status" value="1"/>
</dbReference>
<name>A0A853F6G9_9BURK</name>
<comment type="caution">
    <text evidence="7">The sequence shown here is derived from an EMBL/GenBank/DDBJ whole genome shotgun (WGS) entry which is preliminary data.</text>
</comment>
<evidence type="ECO:0000259" key="6">
    <source>
        <dbReference type="PROSITE" id="PS51352"/>
    </source>
</evidence>
<feature type="signal peptide" evidence="5">
    <location>
        <begin position="1"/>
        <end position="24"/>
    </location>
</feature>
<keyword evidence="3" id="KW-1015">Disulfide bond</keyword>
<dbReference type="GO" id="GO:0030313">
    <property type="term" value="C:cell envelope"/>
    <property type="evidence" value="ECO:0007669"/>
    <property type="project" value="UniProtKB-SubCell"/>
</dbReference>
<evidence type="ECO:0000256" key="3">
    <source>
        <dbReference type="ARBA" id="ARBA00023157"/>
    </source>
</evidence>
<dbReference type="CDD" id="cd02966">
    <property type="entry name" value="TlpA_like_family"/>
    <property type="match status" value="1"/>
</dbReference>
<evidence type="ECO:0000313" key="8">
    <source>
        <dbReference type="Proteomes" id="UP000580517"/>
    </source>
</evidence>
<accession>A0A853F6G9</accession>
<evidence type="ECO:0000256" key="2">
    <source>
        <dbReference type="ARBA" id="ARBA00022748"/>
    </source>
</evidence>
<dbReference type="EMBL" id="JACCEW010000001">
    <property type="protein sequence ID" value="NYT36165.1"/>
    <property type="molecule type" value="Genomic_DNA"/>
</dbReference>
<keyword evidence="8" id="KW-1185">Reference proteome</keyword>
<evidence type="ECO:0000256" key="5">
    <source>
        <dbReference type="SAM" id="SignalP"/>
    </source>
</evidence>
<proteinExistence type="predicted"/>
<sequence length="166" mass="18086">MNRRLFLGVAALAAGAPLYLPVHATRAAVANPFYAQSFAALDGSEVAFTQYLGKPVVLNFWATWCPPCVKEMPDLEALHKRHGQVRFVGLAIDSAANVERFNKEKVHVSYPLLIAGHKGIELMRNLGNKQGGLPFTVVFDAKGSVAHTVLGPVKPDQLEARIQRLS</sequence>
<evidence type="ECO:0000256" key="4">
    <source>
        <dbReference type="ARBA" id="ARBA00023284"/>
    </source>
</evidence>
<dbReference type="GO" id="GO:0017004">
    <property type="term" value="P:cytochrome complex assembly"/>
    <property type="evidence" value="ECO:0007669"/>
    <property type="project" value="UniProtKB-KW"/>
</dbReference>
<dbReference type="AlphaFoldDB" id="A0A853F6G9"/>
<dbReference type="SUPFAM" id="SSF52833">
    <property type="entry name" value="Thioredoxin-like"/>
    <property type="match status" value="1"/>
</dbReference>
<keyword evidence="4" id="KW-0676">Redox-active center</keyword>
<dbReference type="PROSITE" id="PS51352">
    <property type="entry name" value="THIOREDOXIN_2"/>
    <property type="match status" value="1"/>
</dbReference>
<dbReference type="GO" id="GO:0015036">
    <property type="term" value="F:disulfide oxidoreductase activity"/>
    <property type="evidence" value="ECO:0007669"/>
    <property type="project" value="UniProtKB-ARBA"/>
</dbReference>
<dbReference type="RefSeq" id="WP_129968073.1">
    <property type="nucleotide sequence ID" value="NZ_JACCEW010000001.1"/>
</dbReference>
<dbReference type="InterPro" id="IPR050553">
    <property type="entry name" value="Thioredoxin_ResA/DsbE_sf"/>
</dbReference>
<reference evidence="7 8" key="1">
    <citation type="submission" date="2020-07" db="EMBL/GenBank/DDBJ databases">
        <title>Taxonomic revisions and descriptions of new bacterial species based on genomic comparisons in the high-G+C-content subgroup of the family Alcaligenaceae.</title>
        <authorList>
            <person name="Szabo A."/>
            <person name="Felfoldi T."/>
        </authorList>
    </citation>
    <scope>NUCLEOTIDE SEQUENCE [LARGE SCALE GENOMIC DNA]</scope>
    <source>
        <strain evidence="7 8">DSM 25264</strain>
    </source>
</reference>
<dbReference type="InterPro" id="IPR013766">
    <property type="entry name" value="Thioredoxin_domain"/>
</dbReference>
<dbReference type="PANTHER" id="PTHR42852">
    <property type="entry name" value="THIOL:DISULFIDE INTERCHANGE PROTEIN DSBE"/>
    <property type="match status" value="1"/>
</dbReference>
<dbReference type="InterPro" id="IPR017937">
    <property type="entry name" value="Thioredoxin_CS"/>
</dbReference>
<gene>
    <name evidence="7" type="ORF">H0A68_04715</name>
</gene>